<dbReference type="EMBL" id="VSSQ01012189">
    <property type="protein sequence ID" value="MPM48637.1"/>
    <property type="molecule type" value="Genomic_DNA"/>
</dbReference>
<evidence type="ECO:0000313" key="1">
    <source>
        <dbReference type="EMBL" id="MPM48637.1"/>
    </source>
</evidence>
<gene>
    <name evidence="1" type="ORF">SDC9_95363</name>
</gene>
<protein>
    <submittedName>
        <fullName evidence="1">Uncharacterized protein</fullName>
    </submittedName>
</protein>
<organism evidence="1">
    <name type="scientific">bioreactor metagenome</name>
    <dbReference type="NCBI Taxonomy" id="1076179"/>
    <lineage>
        <taxon>unclassified sequences</taxon>
        <taxon>metagenomes</taxon>
        <taxon>ecological metagenomes</taxon>
    </lineage>
</organism>
<sequence length="100" mass="10662">MGRVRAAADFAADAVHGVHLDLGTVFALKQADRAARFRFVHGHFGAGDGDIPLNCVVDERLHGGNLFRSELAREAEVKAQTLGGDVAAFLGDVVILEHMP</sequence>
<proteinExistence type="predicted"/>
<reference evidence="1" key="1">
    <citation type="submission" date="2019-08" db="EMBL/GenBank/DDBJ databases">
        <authorList>
            <person name="Kucharzyk K."/>
            <person name="Murdoch R.W."/>
            <person name="Higgins S."/>
            <person name="Loffler F."/>
        </authorList>
    </citation>
    <scope>NUCLEOTIDE SEQUENCE</scope>
</reference>
<accession>A0A645A6E0</accession>
<name>A0A645A6E0_9ZZZZ</name>
<dbReference type="AlphaFoldDB" id="A0A645A6E0"/>
<comment type="caution">
    <text evidence="1">The sequence shown here is derived from an EMBL/GenBank/DDBJ whole genome shotgun (WGS) entry which is preliminary data.</text>
</comment>